<protein>
    <submittedName>
        <fullName evidence="1">Cell surface antigen-like Sca10 domain protein</fullName>
    </submittedName>
</protein>
<dbReference type="AlphaFoldDB" id="A0A0F3PF50"/>
<organism evidence="1 2">
    <name type="scientific">Rickettsia rhipicephali str. Ect</name>
    <dbReference type="NCBI Taxonomy" id="1359199"/>
    <lineage>
        <taxon>Bacteria</taxon>
        <taxon>Pseudomonadati</taxon>
        <taxon>Pseudomonadota</taxon>
        <taxon>Alphaproteobacteria</taxon>
        <taxon>Rickettsiales</taxon>
        <taxon>Rickettsiaceae</taxon>
        <taxon>Rickettsieae</taxon>
        <taxon>Rickettsia</taxon>
        <taxon>spotted fever group</taxon>
    </lineage>
</organism>
<gene>
    <name evidence="1" type="ORF">RMAECT_0644</name>
</gene>
<sequence length="67" mass="6957">MIAVAAGDEANPIITKKGLWVAGTFGSSNQDVYKGNPSYKGTRYPAARSAVSFTSGKIVLSVSHIAV</sequence>
<dbReference type="EMBL" id="LAOC01000001">
    <property type="protein sequence ID" value="KJV78541.1"/>
    <property type="molecule type" value="Genomic_DNA"/>
</dbReference>
<evidence type="ECO:0000313" key="2">
    <source>
        <dbReference type="Proteomes" id="UP000033591"/>
    </source>
</evidence>
<dbReference type="PATRIC" id="fig|1359199.3.peg.627"/>
<comment type="caution">
    <text evidence="1">The sequence shown here is derived from an EMBL/GenBank/DDBJ whole genome shotgun (WGS) entry which is preliminary data.</text>
</comment>
<name>A0A0F3PF50_RICRH</name>
<accession>A0A0F3PF50</accession>
<dbReference type="Proteomes" id="UP000033591">
    <property type="component" value="Unassembled WGS sequence"/>
</dbReference>
<dbReference type="RefSeq" id="WP_041405086.1">
    <property type="nucleotide sequence ID" value="NZ_LAOC01000001.1"/>
</dbReference>
<proteinExistence type="predicted"/>
<reference evidence="1 2" key="1">
    <citation type="submission" date="2015-01" db="EMBL/GenBank/DDBJ databases">
        <title>Genome Sequencing of Rickettsiales.</title>
        <authorList>
            <person name="Daugherty S.C."/>
            <person name="Su Q."/>
            <person name="Abolude K."/>
            <person name="Beier-Sexton M."/>
            <person name="Carlyon J.A."/>
            <person name="Carter R."/>
            <person name="Day N.P."/>
            <person name="Dumler S.J."/>
            <person name="Dyachenko V."/>
            <person name="Godinez A."/>
            <person name="Kurtti T.J."/>
            <person name="Lichay M."/>
            <person name="Mullins K.E."/>
            <person name="Ott S."/>
            <person name="Pappas-Brown V."/>
            <person name="Paris D.H."/>
            <person name="Patel P."/>
            <person name="Richards A.L."/>
            <person name="Sadzewicz L."/>
            <person name="Sears K."/>
            <person name="Seidman D."/>
            <person name="Sengamalay N."/>
            <person name="Stenos J."/>
            <person name="Tallon L.J."/>
            <person name="Vincent G."/>
            <person name="Fraser C.M."/>
            <person name="Munderloh U."/>
            <person name="Dunning-Hotopp J.C."/>
        </authorList>
    </citation>
    <scope>NUCLEOTIDE SEQUENCE [LARGE SCALE GENOMIC DNA]</scope>
    <source>
        <strain evidence="1 2">Ect</strain>
    </source>
</reference>
<evidence type="ECO:0000313" key="1">
    <source>
        <dbReference type="EMBL" id="KJV78541.1"/>
    </source>
</evidence>